<dbReference type="Gene3D" id="2.40.420.20">
    <property type="match status" value="1"/>
</dbReference>
<dbReference type="InterPro" id="IPR058792">
    <property type="entry name" value="Beta-barrel_RND_2"/>
</dbReference>
<keyword evidence="7" id="KW-1185">Reference proteome</keyword>
<comment type="caution">
    <text evidence="6">The sequence shown here is derived from an EMBL/GenBank/DDBJ whole genome shotgun (WGS) entry which is preliminary data.</text>
</comment>
<accession>A0ABW6BBK8</accession>
<feature type="domain" description="CzcB-like C-terminal circularly permuted SH3-like" evidence="5">
    <location>
        <begin position="269"/>
        <end position="330"/>
    </location>
</feature>
<evidence type="ECO:0000259" key="4">
    <source>
        <dbReference type="Pfam" id="PF25973"/>
    </source>
</evidence>
<dbReference type="InterPro" id="IPR006143">
    <property type="entry name" value="RND_pump_MFP"/>
</dbReference>
<feature type="domain" description="CusB-like beta-barrel" evidence="3">
    <location>
        <begin position="186"/>
        <end position="260"/>
    </location>
</feature>
<organism evidence="6 7">
    <name type="scientific">Sphingobacterium bambusae</name>
    <dbReference type="NCBI Taxonomy" id="662858"/>
    <lineage>
        <taxon>Bacteria</taxon>
        <taxon>Pseudomonadati</taxon>
        <taxon>Bacteroidota</taxon>
        <taxon>Sphingobacteriia</taxon>
        <taxon>Sphingobacteriales</taxon>
        <taxon>Sphingobacteriaceae</taxon>
        <taxon>Sphingobacterium</taxon>
    </lineage>
</organism>
<dbReference type="EMBL" id="JBHUPB010000002">
    <property type="protein sequence ID" value="MFD2965914.1"/>
    <property type="molecule type" value="Genomic_DNA"/>
</dbReference>
<keyword evidence="2" id="KW-0813">Transport</keyword>
<evidence type="ECO:0000313" key="6">
    <source>
        <dbReference type="EMBL" id="MFD2965914.1"/>
    </source>
</evidence>
<dbReference type="Gene3D" id="2.40.50.100">
    <property type="match status" value="1"/>
</dbReference>
<evidence type="ECO:0000256" key="2">
    <source>
        <dbReference type="ARBA" id="ARBA00022448"/>
    </source>
</evidence>
<dbReference type="Pfam" id="PF25975">
    <property type="entry name" value="CzcB_C"/>
    <property type="match status" value="1"/>
</dbReference>
<dbReference type="PANTHER" id="PTHR30097:SF16">
    <property type="entry name" value="CATION EFFLUX SYSTEM (CZCB-LIKE)"/>
    <property type="match status" value="1"/>
</dbReference>
<evidence type="ECO:0000313" key="7">
    <source>
        <dbReference type="Proteomes" id="UP001597525"/>
    </source>
</evidence>
<dbReference type="RefSeq" id="WP_320184390.1">
    <property type="nucleotide sequence ID" value="NZ_CP138332.1"/>
</dbReference>
<feature type="domain" description="CzcB-like barrel-sandwich hybrid" evidence="4">
    <location>
        <begin position="40"/>
        <end position="180"/>
    </location>
</feature>
<evidence type="ECO:0000259" key="3">
    <source>
        <dbReference type="Pfam" id="PF25954"/>
    </source>
</evidence>
<gene>
    <name evidence="6" type="ORF">ACFS7Y_00845</name>
</gene>
<dbReference type="Proteomes" id="UP001597525">
    <property type="component" value="Unassembled WGS sequence"/>
</dbReference>
<evidence type="ECO:0000256" key="1">
    <source>
        <dbReference type="ARBA" id="ARBA00009477"/>
    </source>
</evidence>
<dbReference type="Pfam" id="PF25954">
    <property type="entry name" value="Beta-barrel_RND_2"/>
    <property type="match status" value="1"/>
</dbReference>
<comment type="similarity">
    <text evidence="1">Belongs to the membrane fusion protein (MFP) (TC 8.A.1) family.</text>
</comment>
<dbReference type="SUPFAM" id="SSF111369">
    <property type="entry name" value="HlyD-like secretion proteins"/>
    <property type="match status" value="1"/>
</dbReference>
<dbReference type="Gene3D" id="1.10.287.470">
    <property type="entry name" value="Helix hairpin bin"/>
    <property type="match status" value="1"/>
</dbReference>
<dbReference type="InterPro" id="IPR058649">
    <property type="entry name" value="CzcB_C"/>
</dbReference>
<proteinExistence type="inferred from homology"/>
<evidence type="ECO:0000259" key="5">
    <source>
        <dbReference type="Pfam" id="PF25975"/>
    </source>
</evidence>
<protein>
    <submittedName>
        <fullName evidence="6">Efflux RND transporter periplasmic adaptor subunit</fullName>
    </submittedName>
</protein>
<dbReference type="Pfam" id="PF25973">
    <property type="entry name" value="BSH_CzcB"/>
    <property type="match status" value="1"/>
</dbReference>
<dbReference type="PANTHER" id="PTHR30097">
    <property type="entry name" value="CATION EFFLUX SYSTEM PROTEIN CUSB"/>
    <property type="match status" value="1"/>
</dbReference>
<dbReference type="InterPro" id="IPR051909">
    <property type="entry name" value="MFP_Cation_Efflux"/>
</dbReference>
<sequence length="332" mass="36967">MLSEGSNISPKLHLLTVNVQLLNTPWSTTGIVRVNPNNYAEIAPPFAGRVTRSYVKLGQQVSPGSPIFEISSPDFFTAQKDYFDARQELHQAQLNLTRQRDLWSNGVGVQRELEAVETEFETKKTTLANASAALKIFNVDLASLELGKPLVLSSPIKGEVISSQIVIGQYLKEDAEAIVVLAELSKIWIAGQLKEKDLQHIHTMDQVYVHTAALSGRPLLGKIFHINQIVDEETRSVEVLIECDNRERFLKPGMYVTLSYSDIPSQHILIPTKAVFQRENEQFVFVQVGRDKFHKRTITTGETTDDQIAILSGLQAGETIVSEGGIFLLKAE</sequence>
<dbReference type="InterPro" id="IPR058647">
    <property type="entry name" value="BSH_CzcB-like"/>
</dbReference>
<dbReference type="Gene3D" id="2.40.30.170">
    <property type="match status" value="1"/>
</dbReference>
<dbReference type="NCBIfam" id="TIGR01730">
    <property type="entry name" value="RND_mfp"/>
    <property type="match status" value="1"/>
</dbReference>
<name>A0ABW6BBK8_9SPHI</name>
<reference evidence="7" key="1">
    <citation type="journal article" date="2019" name="Int. J. Syst. Evol. Microbiol.">
        <title>The Global Catalogue of Microorganisms (GCM) 10K type strain sequencing project: providing services to taxonomists for standard genome sequencing and annotation.</title>
        <authorList>
            <consortium name="The Broad Institute Genomics Platform"/>
            <consortium name="The Broad Institute Genome Sequencing Center for Infectious Disease"/>
            <person name="Wu L."/>
            <person name="Ma J."/>
        </authorList>
    </citation>
    <scope>NUCLEOTIDE SEQUENCE [LARGE SCALE GENOMIC DNA]</scope>
    <source>
        <strain evidence="7">KCTC 22814</strain>
    </source>
</reference>